<evidence type="ECO:0000256" key="4">
    <source>
        <dbReference type="ARBA" id="ARBA00022801"/>
    </source>
</evidence>
<evidence type="ECO:0000259" key="9">
    <source>
        <dbReference type="Pfam" id="PF00728"/>
    </source>
</evidence>
<dbReference type="PROSITE" id="PS51257">
    <property type="entry name" value="PROKAR_LIPOPROTEIN"/>
    <property type="match status" value="1"/>
</dbReference>
<evidence type="ECO:0000313" key="11">
    <source>
        <dbReference type="EMBL" id="MBA0125484.1"/>
    </source>
</evidence>
<dbReference type="EMBL" id="JACCKD010000002">
    <property type="protein sequence ID" value="MBA0125484.1"/>
    <property type="molecule type" value="Genomic_DNA"/>
</dbReference>
<evidence type="ECO:0000313" key="12">
    <source>
        <dbReference type="Proteomes" id="UP000582974"/>
    </source>
</evidence>
<sequence>MMPLVRSLAVVVTLLLAGCTGGDDAQPDETGTAPTQEQPMPLEELPEDTPALGEIIPAPVRAAGDESGNFELTGQTRIRVDSDGSGARRAAEYLAELVEPATGFALPVVDDGGDAEPGRAIVLRDGDELPEELPEGGYVLDITAGEVALAADSADGFFSGVQTLRQQLPADVEANERVDRTWGIAGGRIVDHPRFGYRSAMLDIARHFFEPEVVKRHIDRLAQYKINHLHLHLSDDQGWRIEIEGWPKLTEIGAATEVGGGPGGYYTQEEYREIVAYAADRGITVVPEIDMPGHTNAALISYPELNCDGSNPEPYTGTHVGFSSLCIDSDRTYEFLNDVISQIAELTPGPYLHVGGDEAEATGEADYARFFERVLPMVTGAGKRPVGWHEYGQVDLPEPAIVQYWRIESEHPDTTASAESGNSIIMSPANKSYLDMKYNDGDPWGNDWAGAVDVRTAYEWDPARFLTGVGEASVHGVETALWTELVESESDIERMMFPRLQALAEVGWTPQQDRDWESFQRRLATQAERMDKQGIDYHPTPGVNW</sequence>
<dbReference type="InterPro" id="IPR017853">
    <property type="entry name" value="GH"/>
</dbReference>
<dbReference type="SUPFAM" id="SSF51445">
    <property type="entry name" value="(Trans)glycosidases"/>
    <property type="match status" value="1"/>
</dbReference>
<evidence type="ECO:0000256" key="6">
    <source>
        <dbReference type="PIRSR" id="PIRSR625705-1"/>
    </source>
</evidence>
<dbReference type="EC" id="3.2.1.52" evidence="3"/>
<reference evidence="11 12" key="1">
    <citation type="submission" date="2020-07" db="EMBL/GenBank/DDBJ databases">
        <title>Genome of Haloechinothrix sp.</title>
        <authorList>
            <person name="Tang S.-K."/>
            <person name="Yang L."/>
            <person name="Zhu W.-Y."/>
        </authorList>
    </citation>
    <scope>NUCLEOTIDE SEQUENCE [LARGE SCALE GENOMIC DNA]</scope>
    <source>
        <strain evidence="11 12">YIM 98757</strain>
    </source>
</reference>
<evidence type="ECO:0000256" key="5">
    <source>
        <dbReference type="ARBA" id="ARBA00023295"/>
    </source>
</evidence>
<dbReference type="CDD" id="cd06568">
    <property type="entry name" value="GH20_SpHex_like"/>
    <property type="match status" value="1"/>
</dbReference>
<feature type="domain" description="Glycoside hydrolase family 20 catalytic" evidence="9">
    <location>
        <begin position="195"/>
        <end position="361"/>
    </location>
</feature>
<dbReference type="GO" id="GO:0005975">
    <property type="term" value="P:carbohydrate metabolic process"/>
    <property type="evidence" value="ECO:0007669"/>
    <property type="project" value="InterPro"/>
</dbReference>
<dbReference type="AlphaFoldDB" id="A0A837ZZ28"/>
<feature type="domain" description="Beta-hexosaminidase bacterial type N-terminal" evidence="10">
    <location>
        <begin position="54"/>
        <end position="192"/>
    </location>
</feature>
<dbReference type="Gene3D" id="3.30.379.10">
    <property type="entry name" value="Chitobiase/beta-hexosaminidase domain 2-like"/>
    <property type="match status" value="1"/>
</dbReference>
<feature type="domain" description="Glycoside hydrolase family 20 catalytic" evidence="9">
    <location>
        <begin position="368"/>
        <end position="510"/>
    </location>
</feature>
<name>A0A837ZZ28_9PSEU</name>
<dbReference type="Pfam" id="PF00728">
    <property type="entry name" value="Glyco_hydro_20"/>
    <property type="match status" value="2"/>
</dbReference>
<keyword evidence="4" id="KW-0378">Hydrolase</keyword>
<dbReference type="PANTHER" id="PTHR22600">
    <property type="entry name" value="BETA-HEXOSAMINIDASE"/>
    <property type="match status" value="1"/>
</dbReference>
<dbReference type="InterPro" id="IPR029018">
    <property type="entry name" value="Hex-like_dom2"/>
</dbReference>
<dbReference type="PANTHER" id="PTHR22600:SF57">
    <property type="entry name" value="BETA-N-ACETYLHEXOSAMINIDASE"/>
    <property type="match status" value="1"/>
</dbReference>
<comment type="similarity">
    <text evidence="2">Belongs to the glycosyl hydrolase 20 family.</text>
</comment>
<dbReference type="GO" id="GO:0004563">
    <property type="term" value="F:beta-N-acetylhexosaminidase activity"/>
    <property type="evidence" value="ECO:0007669"/>
    <property type="project" value="UniProtKB-EC"/>
</dbReference>
<dbReference type="InterPro" id="IPR015882">
    <property type="entry name" value="HEX_bac_N"/>
</dbReference>
<feature type="active site" description="Proton donor" evidence="6">
    <location>
        <position position="358"/>
    </location>
</feature>
<dbReference type="Gene3D" id="3.20.20.80">
    <property type="entry name" value="Glycosidases"/>
    <property type="match status" value="1"/>
</dbReference>
<keyword evidence="8" id="KW-0732">Signal</keyword>
<keyword evidence="12" id="KW-1185">Reference proteome</keyword>
<comment type="catalytic activity">
    <reaction evidence="1">
        <text>Hydrolysis of terminal non-reducing N-acetyl-D-hexosamine residues in N-acetyl-beta-D-hexosaminides.</text>
        <dbReference type="EC" id="3.2.1.52"/>
    </reaction>
</comment>
<dbReference type="GO" id="GO:0030203">
    <property type="term" value="P:glycosaminoglycan metabolic process"/>
    <property type="evidence" value="ECO:0007669"/>
    <property type="project" value="TreeGrafter"/>
</dbReference>
<evidence type="ECO:0000259" key="10">
    <source>
        <dbReference type="Pfam" id="PF02838"/>
    </source>
</evidence>
<evidence type="ECO:0000256" key="1">
    <source>
        <dbReference type="ARBA" id="ARBA00001231"/>
    </source>
</evidence>
<dbReference type="Pfam" id="PF02838">
    <property type="entry name" value="Glyco_hydro_20b"/>
    <property type="match status" value="1"/>
</dbReference>
<evidence type="ECO:0000256" key="3">
    <source>
        <dbReference type="ARBA" id="ARBA00012663"/>
    </source>
</evidence>
<feature type="chain" id="PRO_5032619857" description="beta-N-acetylhexosaminidase" evidence="8">
    <location>
        <begin position="26"/>
        <end position="545"/>
    </location>
</feature>
<organism evidence="11 12">
    <name type="scientific">Haloechinothrix aidingensis</name>
    <dbReference type="NCBI Taxonomy" id="2752311"/>
    <lineage>
        <taxon>Bacteria</taxon>
        <taxon>Bacillati</taxon>
        <taxon>Actinomycetota</taxon>
        <taxon>Actinomycetes</taxon>
        <taxon>Pseudonocardiales</taxon>
        <taxon>Pseudonocardiaceae</taxon>
        <taxon>Haloechinothrix</taxon>
    </lineage>
</organism>
<dbReference type="RefSeq" id="WP_180892262.1">
    <property type="nucleotide sequence ID" value="NZ_JACCKD010000002.1"/>
</dbReference>
<accession>A0A837ZZ28</accession>
<feature type="signal peptide" evidence="8">
    <location>
        <begin position="1"/>
        <end position="25"/>
    </location>
</feature>
<evidence type="ECO:0000256" key="2">
    <source>
        <dbReference type="ARBA" id="ARBA00006285"/>
    </source>
</evidence>
<dbReference type="Proteomes" id="UP000582974">
    <property type="component" value="Unassembled WGS sequence"/>
</dbReference>
<feature type="region of interest" description="Disordered" evidence="7">
    <location>
        <begin position="22"/>
        <end position="46"/>
    </location>
</feature>
<proteinExistence type="inferred from homology"/>
<evidence type="ECO:0000256" key="8">
    <source>
        <dbReference type="SAM" id="SignalP"/>
    </source>
</evidence>
<protein>
    <recommendedName>
        <fullName evidence="3">beta-N-acetylhexosaminidase</fullName>
        <ecNumber evidence="3">3.2.1.52</ecNumber>
    </recommendedName>
</protein>
<dbReference type="SUPFAM" id="SSF55545">
    <property type="entry name" value="beta-N-acetylhexosaminidase-like domain"/>
    <property type="match status" value="1"/>
</dbReference>
<evidence type="ECO:0000256" key="7">
    <source>
        <dbReference type="SAM" id="MobiDB-lite"/>
    </source>
</evidence>
<gene>
    <name evidence="11" type="ORF">H0B56_08020</name>
</gene>
<dbReference type="InterPro" id="IPR025705">
    <property type="entry name" value="Beta_hexosaminidase_sua/sub"/>
</dbReference>
<dbReference type="GO" id="GO:0016020">
    <property type="term" value="C:membrane"/>
    <property type="evidence" value="ECO:0007669"/>
    <property type="project" value="TreeGrafter"/>
</dbReference>
<dbReference type="InterPro" id="IPR015883">
    <property type="entry name" value="Glyco_hydro_20_cat"/>
</dbReference>
<comment type="caution">
    <text evidence="11">The sequence shown here is derived from an EMBL/GenBank/DDBJ whole genome shotgun (WGS) entry which is preliminary data.</text>
</comment>
<feature type="compositionally biased region" description="Low complexity" evidence="7">
    <location>
        <begin position="34"/>
        <end position="43"/>
    </location>
</feature>
<keyword evidence="5" id="KW-0326">Glycosidase</keyword>
<dbReference type="PRINTS" id="PR00738">
    <property type="entry name" value="GLHYDRLASE20"/>
</dbReference>